<dbReference type="AlphaFoldDB" id="A0A1H3X154"/>
<dbReference type="STRING" id="555874.SAMN04488065_1281"/>
<sequence>MSDDRDRRVAVSTVRDRVEERDGDVDENVLSAIEEWAESGSVTPEAMAEWHRERREERESRAGAIDAVEADIHDLVADLDPEEQANNQVQSRVEEYEAEFDRLRDELDAAADLLAETPREPASPTAIYDAAVDLRRCAGTTHEVGHALHHLSDEVDIFETWLHDPERRLEEFDDEISGSEQYLENTEALLERVESGQSPEPFDAWLAAYHLQQVMDVVFTELRADVSELESWLDGQDGDYGDDVADLRDRLDALATRHEACSRRLDEAADAIDDFESKRAGVADSLDQFEGALSGLEPPVDWATVEQLVQAQFQKHDIDVR</sequence>
<evidence type="ECO:0000313" key="3">
    <source>
        <dbReference type="EMBL" id="SDZ92983.1"/>
    </source>
</evidence>
<feature type="region of interest" description="Disordered" evidence="2">
    <location>
        <begin position="40"/>
        <end position="65"/>
    </location>
</feature>
<feature type="compositionally biased region" description="Basic and acidic residues" evidence="2">
    <location>
        <begin position="48"/>
        <end position="61"/>
    </location>
</feature>
<proteinExistence type="predicted"/>
<dbReference type="EMBL" id="FNQT01000001">
    <property type="protein sequence ID" value="SDZ92983.1"/>
    <property type="molecule type" value="Genomic_DNA"/>
</dbReference>
<evidence type="ECO:0000313" key="4">
    <source>
        <dbReference type="Proteomes" id="UP000236755"/>
    </source>
</evidence>
<evidence type="ECO:0000256" key="2">
    <source>
        <dbReference type="SAM" id="MobiDB-lite"/>
    </source>
</evidence>
<gene>
    <name evidence="3" type="ORF">SAMN04488065_1281</name>
</gene>
<accession>A0A1H3X154</accession>
<name>A0A1H3X154_9EURY</name>
<evidence type="ECO:0000256" key="1">
    <source>
        <dbReference type="SAM" id="Coils"/>
    </source>
</evidence>
<organism evidence="3 4">
    <name type="scientific">Haloplanus vescus</name>
    <dbReference type="NCBI Taxonomy" id="555874"/>
    <lineage>
        <taxon>Archaea</taxon>
        <taxon>Methanobacteriati</taxon>
        <taxon>Methanobacteriota</taxon>
        <taxon>Stenosarchaea group</taxon>
        <taxon>Halobacteria</taxon>
        <taxon>Halobacteriales</taxon>
        <taxon>Haloferacaceae</taxon>
        <taxon>Haloplanus</taxon>
    </lineage>
</organism>
<feature type="coiled-coil region" evidence="1">
    <location>
        <begin position="79"/>
        <end position="113"/>
    </location>
</feature>
<keyword evidence="4" id="KW-1185">Reference proteome</keyword>
<feature type="compositionally biased region" description="Basic and acidic residues" evidence="2">
    <location>
        <begin position="1"/>
        <end position="20"/>
    </location>
</feature>
<reference evidence="3 4" key="1">
    <citation type="submission" date="2016-10" db="EMBL/GenBank/DDBJ databases">
        <authorList>
            <person name="de Groot N.N."/>
        </authorList>
    </citation>
    <scope>NUCLEOTIDE SEQUENCE [LARGE SCALE GENOMIC DNA]</scope>
    <source>
        <strain evidence="3 4">CGMCC 1.8712</strain>
    </source>
</reference>
<protein>
    <recommendedName>
        <fullName evidence="5">Halo transducer protein</fullName>
    </recommendedName>
</protein>
<dbReference type="RefSeq" id="WP_092633014.1">
    <property type="nucleotide sequence ID" value="NZ_FNQT01000001.1"/>
</dbReference>
<dbReference type="OrthoDB" id="271582at2157"/>
<dbReference type="Gene3D" id="1.20.58.60">
    <property type="match status" value="1"/>
</dbReference>
<dbReference type="Proteomes" id="UP000236755">
    <property type="component" value="Unassembled WGS sequence"/>
</dbReference>
<evidence type="ECO:0008006" key="5">
    <source>
        <dbReference type="Google" id="ProtNLM"/>
    </source>
</evidence>
<keyword evidence="1" id="KW-0175">Coiled coil</keyword>
<feature type="region of interest" description="Disordered" evidence="2">
    <location>
        <begin position="1"/>
        <end position="22"/>
    </location>
</feature>